<keyword evidence="3" id="KW-1185">Reference proteome</keyword>
<reference evidence="2" key="1">
    <citation type="submission" date="2022-10" db="EMBL/GenBank/DDBJ databases">
        <title>Comparative genomics and taxonomic characterization of three novel marine species of genus Reichenbachiella exhibiting antioxidant and polysaccharide degradation activities.</title>
        <authorList>
            <person name="Muhammad N."/>
            <person name="Lee Y.-J."/>
            <person name="Ko J."/>
            <person name="Kim S.-G."/>
        </authorList>
    </citation>
    <scope>NUCLEOTIDE SEQUENCE</scope>
    <source>
        <strain evidence="2">Wsw4-B4</strain>
    </source>
</reference>
<name>A0ABY6CZC8_9BACT</name>
<feature type="coiled-coil region" evidence="1">
    <location>
        <begin position="119"/>
        <end position="153"/>
    </location>
</feature>
<proteinExistence type="predicted"/>
<gene>
    <name evidence="2" type="ORF">N7E81_18090</name>
</gene>
<organism evidence="2 3">
    <name type="scientific">Reichenbachiella carrageenanivorans</name>
    <dbReference type="NCBI Taxonomy" id="2979869"/>
    <lineage>
        <taxon>Bacteria</taxon>
        <taxon>Pseudomonadati</taxon>
        <taxon>Bacteroidota</taxon>
        <taxon>Cytophagia</taxon>
        <taxon>Cytophagales</taxon>
        <taxon>Reichenbachiellaceae</taxon>
        <taxon>Reichenbachiella</taxon>
    </lineage>
</organism>
<keyword evidence="1" id="KW-0175">Coiled coil</keyword>
<evidence type="ECO:0000313" key="3">
    <source>
        <dbReference type="Proteomes" id="UP001062165"/>
    </source>
</evidence>
<dbReference type="EMBL" id="CP106735">
    <property type="protein sequence ID" value="UXX79266.1"/>
    <property type="molecule type" value="Genomic_DNA"/>
</dbReference>
<sequence length="301" mass="34120">MKSKSAKLTLFIAATLAVVVSLTALYFTIEDEKEQLSLKSIQLEQELYTRDSAYNEIIDIMYSLESQVGQIKDRENLVNKISSGDLTKSNKRQLVEDMDLIDSLIIETNGKVSRLMSKLETANVNMNTFKSRIAELSDELKERKASVDGLREDLASKNVMIADLSTDLKMLEYKSVVQEEKINVQVAKIDEQEKKLNEAYYAIGTKKALEEEGLIVKEGGVLWFGKTSALEKDVPKEKFSEIDIRTTQNLLVDSEEVDLVTEHPSDSYEIVKEGDKAKFLKITNPDEFWRISKYLVVAVND</sequence>
<accession>A0ABY6CZC8</accession>
<protein>
    <recommendedName>
        <fullName evidence="4">Chromosome partition protein Smc</fullName>
    </recommendedName>
</protein>
<evidence type="ECO:0000313" key="2">
    <source>
        <dbReference type="EMBL" id="UXX79266.1"/>
    </source>
</evidence>
<evidence type="ECO:0008006" key="4">
    <source>
        <dbReference type="Google" id="ProtNLM"/>
    </source>
</evidence>
<dbReference type="RefSeq" id="WP_263051009.1">
    <property type="nucleotide sequence ID" value="NZ_CP106735.1"/>
</dbReference>
<dbReference type="Proteomes" id="UP001062165">
    <property type="component" value="Chromosome"/>
</dbReference>
<evidence type="ECO:0000256" key="1">
    <source>
        <dbReference type="SAM" id="Coils"/>
    </source>
</evidence>